<dbReference type="AlphaFoldDB" id="A0A836BWY8"/>
<dbReference type="EMBL" id="JAEHOE010000048">
    <property type="protein sequence ID" value="KAG2491995.1"/>
    <property type="molecule type" value="Genomic_DNA"/>
</dbReference>
<evidence type="ECO:0000313" key="1">
    <source>
        <dbReference type="EMBL" id="KAG2491995.1"/>
    </source>
</evidence>
<gene>
    <name evidence="1" type="ORF">HYH03_009725</name>
</gene>
<evidence type="ECO:0000313" key="2">
    <source>
        <dbReference type="Proteomes" id="UP000612055"/>
    </source>
</evidence>
<proteinExistence type="predicted"/>
<protein>
    <submittedName>
        <fullName evidence="1">Uncharacterized protein</fullName>
    </submittedName>
</protein>
<keyword evidence="2" id="KW-1185">Reference proteome</keyword>
<dbReference type="Proteomes" id="UP000612055">
    <property type="component" value="Unassembled WGS sequence"/>
</dbReference>
<comment type="caution">
    <text evidence="1">The sequence shown here is derived from an EMBL/GenBank/DDBJ whole genome shotgun (WGS) entry which is preliminary data.</text>
</comment>
<sequence>MLGYGGALGAGAGGPRTDQKRAVLVAVGAMGVASAVRSTLTGLSGHERADQAIYSGVLAGGLGAWALREGLRKQ</sequence>
<organism evidence="1 2">
    <name type="scientific">Edaphochlamys debaryana</name>
    <dbReference type="NCBI Taxonomy" id="47281"/>
    <lineage>
        <taxon>Eukaryota</taxon>
        <taxon>Viridiplantae</taxon>
        <taxon>Chlorophyta</taxon>
        <taxon>core chlorophytes</taxon>
        <taxon>Chlorophyceae</taxon>
        <taxon>CS clade</taxon>
        <taxon>Chlamydomonadales</taxon>
        <taxon>Chlamydomonadales incertae sedis</taxon>
        <taxon>Edaphochlamys</taxon>
    </lineage>
</organism>
<reference evidence="1" key="1">
    <citation type="journal article" date="2020" name="bioRxiv">
        <title>Comparative genomics of Chlamydomonas.</title>
        <authorList>
            <person name="Craig R.J."/>
            <person name="Hasan A.R."/>
            <person name="Ness R.W."/>
            <person name="Keightley P.D."/>
        </authorList>
    </citation>
    <scope>NUCLEOTIDE SEQUENCE</scope>
    <source>
        <strain evidence="1">CCAP 11/70</strain>
    </source>
</reference>
<accession>A0A836BWY8</accession>
<name>A0A836BWY8_9CHLO</name>